<dbReference type="KEGG" id="blq:L21SP5_00431"/>
<dbReference type="InterPro" id="IPR003593">
    <property type="entry name" value="AAA+_ATPase"/>
</dbReference>
<evidence type="ECO:0000313" key="9">
    <source>
        <dbReference type="EMBL" id="ALO14110.1"/>
    </source>
</evidence>
<dbReference type="EMBL" id="CP013118">
    <property type="protein sequence ID" value="ALO13934.1"/>
    <property type="molecule type" value="Genomic_DNA"/>
</dbReference>
<dbReference type="AlphaFoldDB" id="A0A0S2HUQ6"/>
<protein>
    <submittedName>
        <fullName evidence="6">Transposase/IS protein</fullName>
    </submittedName>
</protein>
<dbReference type="PIRSF" id="PIRSF003073">
    <property type="entry name" value="DNAC_TnpB_IstB"/>
    <property type="match status" value="1"/>
</dbReference>
<evidence type="ECO:0000313" key="7">
    <source>
        <dbReference type="EMBL" id="ALO13922.1"/>
    </source>
</evidence>
<dbReference type="EMBL" id="CP013118">
    <property type="protein sequence ID" value="ALO13922.1"/>
    <property type="molecule type" value="Genomic_DNA"/>
</dbReference>
<dbReference type="NCBIfam" id="NF038214">
    <property type="entry name" value="IS21_help_AAA"/>
    <property type="match status" value="1"/>
</dbReference>
<dbReference type="KEGG" id="blq:L21SP5_00113"/>
<dbReference type="SUPFAM" id="SSF52540">
    <property type="entry name" value="P-loop containing nucleoside triphosphate hydrolases"/>
    <property type="match status" value="1"/>
</dbReference>
<keyword evidence="10" id="KW-1185">Reference proteome</keyword>
<dbReference type="KEGG" id="blq:L21SP5_00254"/>
<dbReference type="InterPro" id="IPR002611">
    <property type="entry name" value="IstB_ATP-bd"/>
</dbReference>
<organism evidence="6 10">
    <name type="scientific">Salinivirga cyanobacteriivorans</name>
    <dbReference type="NCBI Taxonomy" id="1307839"/>
    <lineage>
        <taxon>Bacteria</taxon>
        <taxon>Pseudomonadati</taxon>
        <taxon>Bacteroidota</taxon>
        <taxon>Bacteroidia</taxon>
        <taxon>Bacteroidales</taxon>
        <taxon>Salinivirgaceae</taxon>
        <taxon>Salinivirga</taxon>
    </lineage>
</organism>
<dbReference type="InterPro" id="IPR047661">
    <property type="entry name" value="IstB"/>
</dbReference>
<dbReference type="GO" id="GO:0006260">
    <property type="term" value="P:DNA replication"/>
    <property type="evidence" value="ECO:0007669"/>
    <property type="project" value="TreeGrafter"/>
</dbReference>
<dbReference type="InterPro" id="IPR028350">
    <property type="entry name" value="DNAC/IstB-like"/>
</dbReference>
<proteinExistence type="inferred from homology"/>
<dbReference type="EMBL" id="CP013118">
    <property type="protein sequence ID" value="ALO13763.1"/>
    <property type="molecule type" value="Genomic_DNA"/>
</dbReference>
<comment type="similarity">
    <text evidence="1">Belongs to the IS21/IS1162 putative ATP-binding protein family.</text>
</comment>
<accession>A0A0S2HUQ6</accession>
<evidence type="ECO:0000256" key="3">
    <source>
        <dbReference type="ARBA" id="ARBA00022840"/>
    </source>
</evidence>
<dbReference type="InterPro" id="IPR027417">
    <property type="entry name" value="P-loop_NTPase"/>
</dbReference>
<name>A0A0S2HUQ6_9BACT</name>
<dbReference type="KEGG" id="blq:L21SP5_00242"/>
<dbReference type="STRING" id="1307839.L21SP5_00081"/>
<dbReference type="PANTHER" id="PTHR30050:SF4">
    <property type="entry name" value="ATP-BINDING PROTEIN RV3427C IN INSERTION SEQUENCE-RELATED"/>
    <property type="match status" value="1"/>
</dbReference>
<dbReference type="CDD" id="cd00009">
    <property type="entry name" value="AAA"/>
    <property type="match status" value="1"/>
</dbReference>
<dbReference type="RefSeq" id="WP_057951401.1">
    <property type="nucleotide sequence ID" value="NZ_CP013118.1"/>
</dbReference>
<dbReference type="KEGG" id="blq:L21SP5_00081"/>
<reference evidence="6 10" key="1">
    <citation type="submission" date="2015-11" db="EMBL/GenBank/DDBJ databases">
        <title>Description and complete genome sequence of a novel strain predominating in hypersaline microbial mats and representing a new family of the Bacteriodetes phylum.</title>
        <authorList>
            <person name="Spring S."/>
            <person name="Bunk B."/>
            <person name="Sproer C."/>
            <person name="Klenk H.-P."/>
        </authorList>
    </citation>
    <scope>NUCLEOTIDE SEQUENCE [LARGE SCALE GENOMIC DNA]</scope>
    <source>
        <strain evidence="6 10">L21-Spi-D4</strain>
    </source>
</reference>
<gene>
    <name evidence="5" type="ORF">L21SP5_00081</name>
    <name evidence="6" type="ORF">L21SP5_00113</name>
    <name evidence="7" type="ORF">L21SP5_00242</name>
    <name evidence="8" type="ORF">L21SP5_00254</name>
    <name evidence="9" type="ORF">L21SP5_00431</name>
</gene>
<keyword evidence="2" id="KW-0547">Nucleotide-binding</keyword>
<feature type="domain" description="AAA+ ATPase" evidence="4">
    <location>
        <begin position="99"/>
        <end position="232"/>
    </location>
</feature>
<evidence type="ECO:0000313" key="10">
    <source>
        <dbReference type="Proteomes" id="UP000064893"/>
    </source>
</evidence>
<dbReference type="OrthoDB" id="8064373at2"/>
<evidence type="ECO:0000313" key="8">
    <source>
        <dbReference type="EMBL" id="ALO13934.1"/>
    </source>
</evidence>
<dbReference type="PANTHER" id="PTHR30050">
    <property type="entry name" value="CHROMOSOMAL REPLICATION INITIATOR PROTEIN DNAA"/>
    <property type="match status" value="1"/>
</dbReference>
<evidence type="ECO:0000313" key="6">
    <source>
        <dbReference type="EMBL" id="ALO13795.1"/>
    </source>
</evidence>
<keyword evidence="3" id="KW-0067">ATP-binding</keyword>
<dbReference type="SMART" id="SM00382">
    <property type="entry name" value="AAA"/>
    <property type="match status" value="1"/>
</dbReference>
<evidence type="ECO:0000256" key="1">
    <source>
        <dbReference type="ARBA" id="ARBA00008059"/>
    </source>
</evidence>
<dbReference type="Pfam" id="PF01695">
    <property type="entry name" value="IstB_IS21"/>
    <property type="match status" value="1"/>
</dbReference>
<dbReference type="GO" id="GO:0005524">
    <property type="term" value="F:ATP binding"/>
    <property type="evidence" value="ECO:0007669"/>
    <property type="project" value="UniProtKB-KW"/>
</dbReference>
<sequence length="252" mass="29553">MEQIKQIKQYADKLRLTKLRNNADKMVHQAQIDSPSYLEYTHELLYQEILQRRKNDYERRLKMARLPKSHDLDQYDFNFANGITRPQLKELRELLWMEQNYNVILMGPSGTGKTFLAAGLIYQAITSGYKAYFMTMEDIINTIKMKEMVSSALATYNRLLKAHLIAIDDIMLMPIKKHEAVAFFNLINQLHEQCSIIITTNKSPKQWAETLDDEVLTSALLDRILYRCEVIKLSGSSYRMENRQTIFKEEKS</sequence>
<dbReference type="EMBL" id="CP013118">
    <property type="protein sequence ID" value="ALO14110.1"/>
    <property type="molecule type" value="Genomic_DNA"/>
</dbReference>
<evidence type="ECO:0000313" key="5">
    <source>
        <dbReference type="EMBL" id="ALO13763.1"/>
    </source>
</evidence>
<dbReference type="Gene3D" id="3.40.50.300">
    <property type="entry name" value="P-loop containing nucleotide triphosphate hydrolases"/>
    <property type="match status" value="1"/>
</dbReference>
<evidence type="ECO:0000259" key="4">
    <source>
        <dbReference type="SMART" id="SM00382"/>
    </source>
</evidence>
<dbReference type="Proteomes" id="UP000064893">
    <property type="component" value="Chromosome"/>
</dbReference>
<evidence type="ECO:0000256" key="2">
    <source>
        <dbReference type="ARBA" id="ARBA00022741"/>
    </source>
</evidence>
<dbReference type="EMBL" id="CP013118">
    <property type="protein sequence ID" value="ALO13795.1"/>
    <property type="molecule type" value="Genomic_DNA"/>
</dbReference>